<dbReference type="NCBIfam" id="NF003134">
    <property type="entry name" value="PRK04046.3-2"/>
    <property type="match status" value="1"/>
</dbReference>
<keyword evidence="2 3" id="KW-0648">Protein biosynthesis</keyword>
<name>A0A2S2KR16_9ARCH</name>
<dbReference type="PIRSF" id="PIRSF006413">
    <property type="entry name" value="IF-6"/>
    <property type="match status" value="1"/>
</dbReference>
<dbReference type="SUPFAM" id="SSF55909">
    <property type="entry name" value="Pentein"/>
    <property type="match status" value="1"/>
</dbReference>
<keyword evidence="1 3" id="KW-0396">Initiation factor</keyword>
<dbReference type="Gene3D" id="3.75.10.10">
    <property type="entry name" value="L-arginine/glycine Amidinotransferase, Chain A"/>
    <property type="match status" value="1"/>
</dbReference>
<dbReference type="GeneID" id="76210047"/>
<dbReference type="InterPro" id="IPR002769">
    <property type="entry name" value="eIF6"/>
</dbReference>
<keyword evidence="5" id="KW-1185">Reference proteome</keyword>
<evidence type="ECO:0000256" key="3">
    <source>
        <dbReference type="HAMAP-Rule" id="MF_00032"/>
    </source>
</evidence>
<dbReference type="OrthoDB" id="33582at2157"/>
<dbReference type="RefSeq" id="WP_109876524.1">
    <property type="nucleotide sequence ID" value="NZ_AP026695.1"/>
</dbReference>
<evidence type="ECO:0000256" key="2">
    <source>
        <dbReference type="ARBA" id="ARBA00022917"/>
    </source>
</evidence>
<dbReference type="HAMAP" id="MF_00032">
    <property type="entry name" value="eIF_6"/>
    <property type="match status" value="1"/>
</dbReference>
<sequence>MDIIKYDVYRGPNIGVYTKVNDSVILLPMGYAQSKAEKLAKYLGVEYRFMSIANTRLIGALCVMNNKGILIPKTAYQDEFDFLKNETDLEVGVLDSKLSALGNVICTNDKGAVVSPWLSPQDCKNISDVLGVEVIQKKIAGFNQTGAVMVANNSGAAIHPEADEEDMKTFSNLLGVKIEQCSINNGIPYVASGILVNNHSLVVGSLTTGPEIMMLTRAFLN</sequence>
<dbReference type="PANTHER" id="PTHR10784">
    <property type="entry name" value="TRANSLATION INITIATION FACTOR 6"/>
    <property type="match status" value="1"/>
</dbReference>
<dbReference type="AlphaFoldDB" id="A0A2S2KR16"/>
<evidence type="ECO:0000313" key="4">
    <source>
        <dbReference type="EMBL" id="GBH33895.1"/>
    </source>
</evidence>
<comment type="function">
    <text evidence="3">Binds to the 50S ribosomal subunit and prevents its association with the 30S ribosomal subunit to form the 70S initiation complex.</text>
</comment>
<proteinExistence type="inferred from homology"/>
<reference evidence="4 5" key="1">
    <citation type="submission" date="2018-05" db="EMBL/GenBank/DDBJ databases">
        <title>genome sequencing of Nitrosopumilus sp. NM25.</title>
        <authorList>
            <person name="Mori K."/>
            <person name="Nakagawa T."/>
        </authorList>
    </citation>
    <scope>NUCLEOTIDE SEQUENCE [LARGE SCALE GENOMIC DNA]</scope>
    <source>
        <strain evidence="4 5">NM25</strain>
    </source>
</reference>
<dbReference type="SMART" id="SM00654">
    <property type="entry name" value="eIF6"/>
    <property type="match status" value="1"/>
</dbReference>
<dbReference type="Pfam" id="PF01912">
    <property type="entry name" value="eIF-6"/>
    <property type="match status" value="1"/>
</dbReference>
<dbReference type="EMBL" id="BGKI01000002">
    <property type="protein sequence ID" value="GBH33895.1"/>
    <property type="molecule type" value="Genomic_DNA"/>
</dbReference>
<gene>
    <name evidence="3" type="primary">eif6</name>
    <name evidence="4" type="ORF">NZNM25_06860</name>
</gene>
<evidence type="ECO:0000256" key="1">
    <source>
        <dbReference type="ARBA" id="ARBA00022540"/>
    </source>
</evidence>
<comment type="similarity">
    <text evidence="3">Belongs to the eIF-6 family.</text>
</comment>
<organism evidence="4 5">
    <name type="scientific">Nitrosopumilus zosterae</name>
    <dbReference type="NCBI Taxonomy" id="718286"/>
    <lineage>
        <taxon>Archaea</taxon>
        <taxon>Nitrososphaerota</taxon>
        <taxon>Nitrososphaeria</taxon>
        <taxon>Nitrosopumilales</taxon>
        <taxon>Nitrosopumilaceae</taxon>
        <taxon>Nitrosopumilus</taxon>
    </lineage>
</organism>
<comment type="caution">
    <text evidence="4">The sequence shown here is derived from an EMBL/GenBank/DDBJ whole genome shotgun (WGS) entry which is preliminary data.</text>
</comment>
<dbReference type="GO" id="GO:0042256">
    <property type="term" value="P:cytosolic ribosome assembly"/>
    <property type="evidence" value="ECO:0007669"/>
    <property type="project" value="InterPro"/>
</dbReference>
<dbReference type="NCBIfam" id="TIGR00323">
    <property type="entry name" value="eIF-6"/>
    <property type="match status" value="1"/>
</dbReference>
<protein>
    <recommendedName>
        <fullName evidence="3">Translation initiation factor 6</fullName>
        <shortName evidence="3">aIF-6</shortName>
    </recommendedName>
</protein>
<accession>A0A2S2KR16</accession>
<evidence type="ECO:0000313" key="5">
    <source>
        <dbReference type="Proteomes" id="UP000245829"/>
    </source>
</evidence>
<dbReference type="GO" id="GO:0043022">
    <property type="term" value="F:ribosome binding"/>
    <property type="evidence" value="ECO:0007669"/>
    <property type="project" value="InterPro"/>
</dbReference>
<dbReference type="GO" id="GO:0003743">
    <property type="term" value="F:translation initiation factor activity"/>
    <property type="evidence" value="ECO:0007669"/>
    <property type="project" value="UniProtKB-UniRule"/>
</dbReference>
<dbReference type="Proteomes" id="UP000245829">
    <property type="component" value="Unassembled WGS sequence"/>
</dbReference>